<proteinExistence type="predicted"/>
<dbReference type="EMBL" id="DXCO01000040">
    <property type="protein sequence ID" value="HIY78697.1"/>
    <property type="molecule type" value="Genomic_DNA"/>
</dbReference>
<dbReference type="InterPro" id="IPR009381">
    <property type="entry name" value="Trehalose_catabolism_ThuA_prok"/>
</dbReference>
<protein>
    <submittedName>
        <fullName evidence="2">ThuA domain-containing protein</fullName>
    </submittedName>
</protein>
<dbReference type="AlphaFoldDB" id="A0A9D1Z900"/>
<organism evidence="2 3">
    <name type="scientific">Candidatus Borkfalkia excrementavium</name>
    <dbReference type="NCBI Taxonomy" id="2838505"/>
    <lineage>
        <taxon>Bacteria</taxon>
        <taxon>Bacillati</taxon>
        <taxon>Bacillota</taxon>
        <taxon>Clostridia</taxon>
        <taxon>Christensenellales</taxon>
        <taxon>Christensenellaceae</taxon>
        <taxon>Candidatus Borkfalkia</taxon>
    </lineage>
</organism>
<dbReference type="InterPro" id="IPR029010">
    <property type="entry name" value="ThuA-like"/>
</dbReference>
<evidence type="ECO:0000313" key="3">
    <source>
        <dbReference type="Proteomes" id="UP000824135"/>
    </source>
</evidence>
<accession>A0A9D1Z900</accession>
<feature type="domain" description="ThuA-like" evidence="1">
    <location>
        <begin position="29"/>
        <end position="218"/>
    </location>
</feature>
<dbReference type="Proteomes" id="UP000824135">
    <property type="component" value="Unassembled WGS sequence"/>
</dbReference>
<dbReference type="PIRSF" id="PIRSF030013">
    <property type="entry name" value="ThuA"/>
    <property type="match status" value="1"/>
</dbReference>
<sequence>MKVTLVCEYNPSMDSDEGKKAYPEGLNVCLADLLKEAGHEVTMIRLDETGAHDFTDEIIANTDVMFWWGHWYHLAVDDGLIAKIADRALRGMGMVFLHSAHDSKMFKKLLGSSCSLKWREDGELERLWCVDPTHPIAKGLGEFIDIPQEEMYGEPFDIPTPDELVYIGWFRGGEVFRGGCVFKRGRGKIFYFNPGHETYPTYKIPAVRTLLKQACEYVAPAGPLLEKICCPGLLEFSVKD</sequence>
<dbReference type="InterPro" id="IPR029062">
    <property type="entry name" value="Class_I_gatase-like"/>
</dbReference>
<gene>
    <name evidence="2" type="ORF">H9728_06595</name>
</gene>
<reference evidence="2" key="1">
    <citation type="journal article" date="2021" name="PeerJ">
        <title>Extensive microbial diversity within the chicken gut microbiome revealed by metagenomics and culture.</title>
        <authorList>
            <person name="Gilroy R."/>
            <person name="Ravi A."/>
            <person name="Getino M."/>
            <person name="Pursley I."/>
            <person name="Horton D.L."/>
            <person name="Alikhan N.F."/>
            <person name="Baker D."/>
            <person name="Gharbi K."/>
            <person name="Hall N."/>
            <person name="Watson M."/>
            <person name="Adriaenssens E.M."/>
            <person name="Foster-Nyarko E."/>
            <person name="Jarju S."/>
            <person name="Secka A."/>
            <person name="Antonio M."/>
            <person name="Oren A."/>
            <person name="Chaudhuri R.R."/>
            <person name="La Ragione R."/>
            <person name="Hildebrand F."/>
            <person name="Pallen M.J."/>
        </authorList>
    </citation>
    <scope>NUCLEOTIDE SEQUENCE</scope>
    <source>
        <strain evidence="2">CHK199-9574</strain>
    </source>
</reference>
<dbReference type="SUPFAM" id="SSF52317">
    <property type="entry name" value="Class I glutamine amidotransferase-like"/>
    <property type="match status" value="1"/>
</dbReference>
<reference evidence="2" key="2">
    <citation type="submission" date="2021-04" db="EMBL/GenBank/DDBJ databases">
        <authorList>
            <person name="Gilroy R."/>
        </authorList>
    </citation>
    <scope>NUCLEOTIDE SEQUENCE</scope>
    <source>
        <strain evidence="2">CHK199-9574</strain>
    </source>
</reference>
<evidence type="ECO:0000313" key="2">
    <source>
        <dbReference type="EMBL" id="HIY78697.1"/>
    </source>
</evidence>
<dbReference type="Pfam" id="PF06283">
    <property type="entry name" value="ThuA"/>
    <property type="match status" value="1"/>
</dbReference>
<comment type="caution">
    <text evidence="2">The sequence shown here is derived from an EMBL/GenBank/DDBJ whole genome shotgun (WGS) entry which is preliminary data.</text>
</comment>
<evidence type="ECO:0000259" key="1">
    <source>
        <dbReference type="Pfam" id="PF06283"/>
    </source>
</evidence>
<name>A0A9D1Z900_9FIRM</name>
<dbReference type="Gene3D" id="3.40.50.880">
    <property type="match status" value="1"/>
</dbReference>